<proteinExistence type="predicted"/>
<evidence type="ECO:0000313" key="2">
    <source>
        <dbReference type="Proteomes" id="UP000727654"/>
    </source>
</evidence>
<dbReference type="InterPro" id="IPR016181">
    <property type="entry name" value="Acyl_CoA_acyltransferase"/>
</dbReference>
<name>A0ABN7ZAW3_9BURK</name>
<evidence type="ECO:0000313" key="1">
    <source>
        <dbReference type="EMBL" id="CAG9181511.1"/>
    </source>
</evidence>
<reference evidence="1 2" key="1">
    <citation type="submission" date="2021-08" db="EMBL/GenBank/DDBJ databases">
        <authorList>
            <person name="Peeters C."/>
        </authorList>
    </citation>
    <scope>NUCLEOTIDE SEQUENCE [LARGE SCALE GENOMIC DNA]</scope>
    <source>
        <strain evidence="1 2">LMG 23992</strain>
    </source>
</reference>
<sequence length="57" mass="6075">MPLTIRPETPQDADAIARLTEAAFLDAPHSQHTEAFIVAALRRAGHVSYQAAFGATA</sequence>
<accession>A0ABN7ZAW3</accession>
<keyword evidence="2" id="KW-1185">Reference proteome</keyword>
<evidence type="ECO:0008006" key="3">
    <source>
        <dbReference type="Google" id="ProtNLM"/>
    </source>
</evidence>
<dbReference type="RefSeq" id="WP_224081984.1">
    <property type="nucleotide sequence ID" value="NZ_CAJZAI010000014.1"/>
</dbReference>
<gene>
    <name evidence="1" type="ORF">LMG23992_04526</name>
</gene>
<comment type="caution">
    <text evidence="1">The sequence shown here is derived from an EMBL/GenBank/DDBJ whole genome shotgun (WGS) entry which is preliminary data.</text>
</comment>
<dbReference type="Proteomes" id="UP000727654">
    <property type="component" value="Unassembled WGS sequence"/>
</dbReference>
<dbReference type="Gene3D" id="3.40.630.30">
    <property type="match status" value="1"/>
</dbReference>
<dbReference type="SUPFAM" id="SSF55729">
    <property type="entry name" value="Acyl-CoA N-acyltransferases (Nat)"/>
    <property type="match status" value="1"/>
</dbReference>
<organism evidence="1 2">
    <name type="scientific">Cupriavidus laharis</name>
    <dbReference type="NCBI Taxonomy" id="151654"/>
    <lineage>
        <taxon>Bacteria</taxon>
        <taxon>Pseudomonadati</taxon>
        <taxon>Pseudomonadota</taxon>
        <taxon>Betaproteobacteria</taxon>
        <taxon>Burkholderiales</taxon>
        <taxon>Burkholderiaceae</taxon>
        <taxon>Cupriavidus</taxon>
    </lineage>
</organism>
<protein>
    <recommendedName>
        <fullName evidence="3">GNAT family N-acetyltransferase</fullName>
    </recommendedName>
</protein>
<dbReference type="EMBL" id="CAJZAI010000014">
    <property type="protein sequence ID" value="CAG9181511.1"/>
    <property type="molecule type" value="Genomic_DNA"/>
</dbReference>